<evidence type="ECO:0000313" key="2">
    <source>
        <dbReference type="Proteomes" id="UP000638986"/>
    </source>
</evidence>
<organism evidence="1 2">
    <name type="scientific">Pseudomonas luteola</name>
    <dbReference type="NCBI Taxonomy" id="47886"/>
    <lineage>
        <taxon>Bacteria</taxon>
        <taxon>Pseudomonadati</taxon>
        <taxon>Pseudomonadota</taxon>
        <taxon>Gammaproteobacteria</taxon>
        <taxon>Pseudomonadales</taxon>
        <taxon>Pseudomonadaceae</taxon>
        <taxon>Pseudomonas</taxon>
    </lineage>
</organism>
<gene>
    <name evidence="1" type="ORF">I5Q09_19665</name>
</gene>
<dbReference type="RefSeq" id="WP_181123696.1">
    <property type="nucleotide sequence ID" value="NZ_JAAMQY010000010.1"/>
</dbReference>
<dbReference type="EMBL" id="JADTXM010000015">
    <property type="protein sequence ID" value="MBH3440904.1"/>
    <property type="molecule type" value="Genomic_DNA"/>
</dbReference>
<proteinExistence type="predicted"/>
<name>A0ABS0MW38_PSELU</name>
<accession>A0ABS0MW38</accession>
<protein>
    <submittedName>
        <fullName evidence="1">Uncharacterized protein</fullName>
    </submittedName>
</protein>
<comment type="caution">
    <text evidence="1">The sequence shown here is derived from an EMBL/GenBank/DDBJ whole genome shotgun (WGS) entry which is preliminary data.</text>
</comment>
<sequence>MGNIYILDQNVMRRPTLSEIIKREPEANFVIPDVALVEMTKNEHWEVTLRESFKLLYPVASRCFMSISVQEGLNLELTTKKSIDGKLLPLAFRDMIRSIIQGSQSDIDNPIFSLIRNNISSVQREIKANDLNANLLRGELESRVAILKNGLTKEVLKECRNPERARAMRRKIAKDVGDGLYNQYMKSRGISRVISRRLKLQKCLTLRWAYLLAHHALHWLSDGGLDQAQEHKVVNDVLDQDYVLIATFFTGIISLETDVKKSYEDLKVMLSK</sequence>
<evidence type="ECO:0000313" key="1">
    <source>
        <dbReference type="EMBL" id="MBH3440904.1"/>
    </source>
</evidence>
<dbReference type="Proteomes" id="UP000638986">
    <property type="component" value="Unassembled WGS sequence"/>
</dbReference>
<reference evidence="1 2" key="1">
    <citation type="submission" date="2020-11" db="EMBL/GenBank/DDBJ databases">
        <title>Enhanced detection system for hospital associated transmission using whole genome sequencing surveillance.</title>
        <authorList>
            <person name="Harrison L.H."/>
            <person name="Van Tyne D."/>
            <person name="Marsh J.W."/>
            <person name="Griffith M.P."/>
            <person name="Snyder D.J."/>
            <person name="Cooper V.S."/>
            <person name="Mustapha M."/>
        </authorList>
    </citation>
    <scope>NUCLEOTIDE SEQUENCE [LARGE SCALE GENOMIC DNA]</scope>
    <source>
        <strain evidence="1 2">PSB00013</strain>
    </source>
</reference>